<protein>
    <submittedName>
        <fullName evidence="1">Uncharacterized protein</fullName>
    </submittedName>
</protein>
<organism evidence="1 2">
    <name type="scientific">Gigaspora margarita</name>
    <dbReference type="NCBI Taxonomy" id="4874"/>
    <lineage>
        <taxon>Eukaryota</taxon>
        <taxon>Fungi</taxon>
        <taxon>Fungi incertae sedis</taxon>
        <taxon>Mucoromycota</taxon>
        <taxon>Glomeromycotina</taxon>
        <taxon>Glomeromycetes</taxon>
        <taxon>Diversisporales</taxon>
        <taxon>Gigasporaceae</taxon>
        <taxon>Gigaspora</taxon>
    </lineage>
</organism>
<proteinExistence type="predicted"/>
<dbReference type="AlphaFoldDB" id="A0A8H4EVQ5"/>
<evidence type="ECO:0000313" key="2">
    <source>
        <dbReference type="Proteomes" id="UP000439903"/>
    </source>
</evidence>
<accession>A0A8H4EVQ5</accession>
<keyword evidence="2" id="KW-1185">Reference proteome</keyword>
<dbReference type="Proteomes" id="UP000439903">
    <property type="component" value="Unassembled WGS sequence"/>
</dbReference>
<sequence length="201" mass="23878">MLQSKNNLQKLSSIRYITEFSYNFTISPVIINHQTVWVRRSNQSKPRIPNYVFKRTYVKKKSFYYCEKCNAFQRFKICRSCENKLYSPNDSDTQSQLSSEIDQLNRELENNQLELECNHLLQSHETNHQNKIIDLPHKDKHEVIAEMNKWEHAVRNNTCGELIDSFGYISNQNGYVRNLDDKVYFSDNDLRMDSDFSNNSD</sequence>
<evidence type="ECO:0000313" key="1">
    <source>
        <dbReference type="EMBL" id="KAF0562271.1"/>
    </source>
</evidence>
<reference evidence="1 2" key="1">
    <citation type="journal article" date="2019" name="Environ. Microbiol.">
        <title>At the nexus of three kingdoms: the genome of the mycorrhizal fungus Gigaspora margarita provides insights into plant, endobacterial and fungal interactions.</title>
        <authorList>
            <person name="Venice F."/>
            <person name="Ghignone S."/>
            <person name="Salvioli di Fossalunga A."/>
            <person name="Amselem J."/>
            <person name="Novero M."/>
            <person name="Xianan X."/>
            <person name="Sedzielewska Toro K."/>
            <person name="Morin E."/>
            <person name="Lipzen A."/>
            <person name="Grigoriev I.V."/>
            <person name="Henrissat B."/>
            <person name="Martin F.M."/>
            <person name="Bonfante P."/>
        </authorList>
    </citation>
    <scope>NUCLEOTIDE SEQUENCE [LARGE SCALE GENOMIC DNA]</scope>
    <source>
        <strain evidence="1 2">BEG34</strain>
    </source>
</reference>
<dbReference type="EMBL" id="WTPW01000002">
    <property type="protein sequence ID" value="KAF0562271.1"/>
    <property type="molecule type" value="Genomic_DNA"/>
</dbReference>
<comment type="caution">
    <text evidence="1">The sequence shown here is derived from an EMBL/GenBank/DDBJ whole genome shotgun (WGS) entry which is preliminary data.</text>
</comment>
<gene>
    <name evidence="1" type="ORF">F8M41_000047</name>
</gene>
<name>A0A8H4EVQ5_GIGMA</name>